<evidence type="ECO:0000313" key="3">
    <source>
        <dbReference type="Proteomes" id="UP000663829"/>
    </source>
</evidence>
<evidence type="ECO:0000313" key="1">
    <source>
        <dbReference type="EMBL" id="CAF0828790.1"/>
    </source>
</evidence>
<dbReference type="AlphaFoldDB" id="A0A813UG03"/>
<dbReference type="Proteomes" id="UP000663829">
    <property type="component" value="Unassembled WGS sequence"/>
</dbReference>
<proteinExistence type="predicted"/>
<comment type="caution">
    <text evidence="1">The sequence shown here is derived from an EMBL/GenBank/DDBJ whole genome shotgun (WGS) entry which is preliminary data.</text>
</comment>
<organism evidence="1 3">
    <name type="scientific">Didymodactylos carnosus</name>
    <dbReference type="NCBI Taxonomy" id="1234261"/>
    <lineage>
        <taxon>Eukaryota</taxon>
        <taxon>Metazoa</taxon>
        <taxon>Spiralia</taxon>
        <taxon>Gnathifera</taxon>
        <taxon>Rotifera</taxon>
        <taxon>Eurotatoria</taxon>
        <taxon>Bdelloidea</taxon>
        <taxon>Philodinida</taxon>
        <taxon>Philodinidae</taxon>
        <taxon>Didymodactylos</taxon>
    </lineage>
</organism>
<protein>
    <submittedName>
        <fullName evidence="1">Uncharacterized protein</fullName>
    </submittedName>
</protein>
<dbReference type="EMBL" id="CAJNOQ010000694">
    <property type="protein sequence ID" value="CAF0828790.1"/>
    <property type="molecule type" value="Genomic_DNA"/>
</dbReference>
<accession>A0A813UG03</accession>
<reference evidence="1" key="1">
    <citation type="submission" date="2021-02" db="EMBL/GenBank/DDBJ databases">
        <authorList>
            <person name="Nowell W R."/>
        </authorList>
    </citation>
    <scope>NUCLEOTIDE SEQUENCE</scope>
</reference>
<dbReference type="EMBL" id="CAJOBC010000694">
    <property type="protein sequence ID" value="CAF3615778.1"/>
    <property type="molecule type" value="Genomic_DNA"/>
</dbReference>
<dbReference type="Proteomes" id="UP000681722">
    <property type="component" value="Unassembled WGS sequence"/>
</dbReference>
<sequence>MAPIWSIWPERAILPNRARKQMSESWIQTGQLRRAANVFTETSYMIANAMKDVSDAIASTGDRLFIVPIGAFGSYSHGNVRTCGNRDELVSGIRHRGCRILHGSYSWLATAVANTVSFGQSTPIQHEWIEIRTNAHYYIVQIWTDGTIVMEQKMSQRETDYAGLRCANKANDSDVWTIDTHTVSIQLGDVIDWLNSEQFIPSYHWSKHNCQHFCKAFMSCF</sequence>
<gene>
    <name evidence="1" type="ORF">GPM918_LOCUS4942</name>
    <name evidence="2" type="ORF">SRO942_LOCUS4943</name>
</gene>
<evidence type="ECO:0000313" key="2">
    <source>
        <dbReference type="EMBL" id="CAF3615778.1"/>
    </source>
</evidence>
<keyword evidence="3" id="KW-1185">Reference proteome</keyword>
<name>A0A813UG03_9BILA</name>